<dbReference type="HAMAP" id="MF_00358">
    <property type="entry name" value="Ribosomal_bS21"/>
    <property type="match status" value="1"/>
</dbReference>
<dbReference type="PANTHER" id="PTHR21109:SF22">
    <property type="entry name" value="SMALL RIBOSOMAL SUBUNIT PROTEIN BS21"/>
    <property type="match status" value="1"/>
</dbReference>
<dbReference type="PANTHER" id="PTHR21109">
    <property type="entry name" value="MITOCHONDRIAL 28S RIBOSOMAL PROTEIN S21"/>
    <property type="match status" value="1"/>
</dbReference>
<dbReference type="InterPro" id="IPR038380">
    <property type="entry name" value="Ribosomal_bS21_sf"/>
</dbReference>
<dbReference type="PRINTS" id="PR00976">
    <property type="entry name" value="RIBOSOMALS21"/>
</dbReference>
<dbReference type="Gene3D" id="1.20.5.1150">
    <property type="entry name" value="Ribosomal protein S8"/>
    <property type="match status" value="1"/>
</dbReference>
<evidence type="ECO:0000256" key="5">
    <source>
        <dbReference type="HAMAP-Rule" id="MF_00358"/>
    </source>
</evidence>
<dbReference type="GO" id="GO:0005840">
    <property type="term" value="C:ribosome"/>
    <property type="evidence" value="ECO:0007669"/>
    <property type="project" value="UniProtKB-KW"/>
</dbReference>
<name>A0A0S7Y8T5_UNCT6</name>
<dbReference type="GO" id="GO:0003735">
    <property type="term" value="F:structural constituent of ribosome"/>
    <property type="evidence" value="ECO:0007669"/>
    <property type="project" value="InterPro"/>
</dbReference>
<dbReference type="EMBL" id="LJNI01000140">
    <property type="protein sequence ID" value="KPJ71120.1"/>
    <property type="molecule type" value="Genomic_DNA"/>
</dbReference>
<keyword evidence="3 5" id="KW-0687">Ribonucleoprotein</keyword>
<gene>
    <name evidence="5" type="primary">rpsU</name>
    <name evidence="7" type="ORF">AMJ52_09035</name>
</gene>
<dbReference type="GO" id="GO:1990904">
    <property type="term" value="C:ribonucleoprotein complex"/>
    <property type="evidence" value="ECO:0007669"/>
    <property type="project" value="UniProtKB-KW"/>
</dbReference>
<evidence type="ECO:0000256" key="3">
    <source>
        <dbReference type="ARBA" id="ARBA00023274"/>
    </source>
</evidence>
<organism evidence="7 8">
    <name type="scientific">candidate division TA06 bacterium DG_78</name>
    <dbReference type="NCBI Taxonomy" id="1703772"/>
    <lineage>
        <taxon>Bacteria</taxon>
        <taxon>Bacteria division TA06</taxon>
    </lineage>
</organism>
<comment type="caution">
    <text evidence="7">The sequence shown here is derived from an EMBL/GenBank/DDBJ whole genome shotgun (WGS) entry which is preliminary data.</text>
</comment>
<comment type="similarity">
    <text evidence="1 5 6">Belongs to the bacterial ribosomal protein bS21 family.</text>
</comment>
<evidence type="ECO:0000313" key="8">
    <source>
        <dbReference type="Proteomes" id="UP000051012"/>
    </source>
</evidence>
<reference evidence="7 8" key="1">
    <citation type="journal article" date="2015" name="Microbiome">
        <title>Genomic resolution of linkages in carbon, nitrogen, and sulfur cycling among widespread estuary sediment bacteria.</title>
        <authorList>
            <person name="Baker B.J."/>
            <person name="Lazar C.S."/>
            <person name="Teske A.P."/>
            <person name="Dick G.J."/>
        </authorList>
    </citation>
    <scope>NUCLEOTIDE SEQUENCE [LARGE SCALE GENOMIC DNA]</scope>
    <source>
        <strain evidence="7">DG_78</strain>
    </source>
</reference>
<keyword evidence="2 5" id="KW-0689">Ribosomal protein</keyword>
<dbReference type="GO" id="GO:0006412">
    <property type="term" value="P:translation"/>
    <property type="evidence" value="ECO:0007669"/>
    <property type="project" value="UniProtKB-UniRule"/>
</dbReference>
<evidence type="ECO:0000256" key="4">
    <source>
        <dbReference type="ARBA" id="ARBA00035135"/>
    </source>
</evidence>
<evidence type="ECO:0000256" key="6">
    <source>
        <dbReference type="RuleBase" id="RU000667"/>
    </source>
</evidence>
<proteinExistence type="inferred from homology"/>
<evidence type="ECO:0000256" key="2">
    <source>
        <dbReference type="ARBA" id="ARBA00022980"/>
    </source>
</evidence>
<evidence type="ECO:0000313" key="7">
    <source>
        <dbReference type="EMBL" id="KPJ71120.1"/>
    </source>
</evidence>
<dbReference type="NCBIfam" id="TIGR00030">
    <property type="entry name" value="S21p"/>
    <property type="match status" value="1"/>
</dbReference>
<protein>
    <recommendedName>
        <fullName evidence="4 5">Small ribosomal subunit protein bS21</fullName>
    </recommendedName>
</protein>
<evidence type="ECO:0000256" key="1">
    <source>
        <dbReference type="ARBA" id="ARBA00006640"/>
    </source>
</evidence>
<dbReference type="InterPro" id="IPR001911">
    <property type="entry name" value="Ribosomal_bS21"/>
</dbReference>
<dbReference type="Pfam" id="PF01165">
    <property type="entry name" value="Ribosomal_S21"/>
    <property type="match status" value="1"/>
</dbReference>
<accession>A0A0S7Y8T5</accession>
<dbReference type="Proteomes" id="UP000051012">
    <property type="component" value="Unassembled WGS sequence"/>
</dbReference>
<sequence length="64" mass="7794">MTRVTVYDGESFENAMRRFRKSVERAGILRDVKKHEVYEKPSEKRKRRMIAARKKELKRQREAL</sequence>
<dbReference type="AlphaFoldDB" id="A0A0S7Y8T5"/>